<dbReference type="EMBL" id="CP098023">
    <property type="protein sequence ID" value="WKD48925.1"/>
    <property type="molecule type" value="Genomic_DNA"/>
</dbReference>
<protein>
    <submittedName>
        <fullName evidence="2">Uncharacterized protein</fullName>
    </submittedName>
</protein>
<reference evidence="2 3" key="1">
    <citation type="submission" date="2022-05" db="EMBL/GenBank/DDBJ databases">
        <title>Microbulbifer sp. nov., isolated from sponge.</title>
        <authorList>
            <person name="Gao L."/>
        </authorList>
    </citation>
    <scope>NUCLEOTIDE SEQUENCE [LARGE SCALE GENOMIC DNA]</scope>
    <source>
        <strain evidence="2 3">MI-G</strain>
    </source>
</reference>
<evidence type="ECO:0000256" key="1">
    <source>
        <dbReference type="SAM" id="SignalP"/>
    </source>
</evidence>
<gene>
    <name evidence="2" type="ORF">M8T91_13615</name>
</gene>
<sequence>MKVIIHSTLFLFFLVIGCQVSAQKANFKQQCEAAGHLYVENFDVTDVYPSLMGTGIGSSPVNGDLSSYAVYFGNESGSLYAVDGIDSQLAVDNLLNTFSRSTTNIYGLVYAALAVNQLIDICANTTTSPRSVVAIRYSLENLHRQDSDIE</sequence>
<feature type="chain" id="PRO_5046290439" evidence="1">
    <location>
        <begin position="23"/>
        <end position="150"/>
    </location>
</feature>
<keyword evidence="1" id="KW-0732">Signal</keyword>
<name>A0ABY9E906_9GAMM</name>
<feature type="signal peptide" evidence="1">
    <location>
        <begin position="1"/>
        <end position="22"/>
    </location>
</feature>
<evidence type="ECO:0000313" key="2">
    <source>
        <dbReference type="EMBL" id="WKD48925.1"/>
    </source>
</evidence>
<dbReference type="Proteomes" id="UP001321520">
    <property type="component" value="Chromosome"/>
</dbReference>
<accession>A0ABY9E906</accession>
<dbReference type="RefSeq" id="WP_301414711.1">
    <property type="nucleotide sequence ID" value="NZ_CP098023.1"/>
</dbReference>
<dbReference type="PROSITE" id="PS51257">
    <property type="entry name" value="PROKAR_LIPOPROTEIN"/>
    <property type="match status" value="1"/>
</dbReference>
<keyword evidence="3" id="KW-1185">Reference proteome</keyword>
<evidence type="ECO:0000313" key="3">
    <source>
        <dbReference type="Proteomes" id="UP001321520"/>
    </source>
</evidence>
<proteinExistence type="predicted"/>
<organism evidence="2 3">
    <name type="scientific">Microbulbifer spongiae</name>
    <dbReference type="NCBI Taxonomy" id="2944933"/>
    <lineage>
        <taxon>Bacteria</taxon>
        <taxon>Pseudomonadati</taxon>
        <taxon>Pseudomonadota</taxon>
        <taxon>Gammaproteobacteria</taxon>
        <taxon>Cellvibrionales</taxon>
        <taxon>Microbulbiferaceae</taxon>
        <taxon>Microbulbifer</taxon>
    </lineage>
</organism>